<evidence type="ECO:0000313" key="1">
    <source>
        <dbReference type="EMBL" id="OES24477.1"/>
    </source>
</evidence>
<evidence type="ECO:0000313" key="2">
    <source>
        <dbReference type="Proteomes" id="UP000095392"/>
    </source>
</evidence>
<accession>A0AB36FR66</accession>
<proteinExistence type="predicted"/>
<comment type="caution">
    <text evidence="1">The sequence shown here is derived from an EMBL/GenBank/DDBJ whole genome shotgun (WGS) entry which is preliminary data.</text>
</comment>
<organism evidence="1 2">
    <name type="scientific">Alteromonas macleodii</name>
    <name type="common">Pseudoalteromonas macleodii</name>
    <dbReference type="NCBI Taxonomy" id="28108"/>
    <lineage>
        <taxon>Bacteria</taxon>
        <taxon>Pseudomonadati</taxon>
        <taxon>Pseudomonadota</taxon>
        <taxon>Gammaproteobacteria</taxon>
        <taxon>Alteromonadales</taxon>
        <taxon>Alteromonadaceae</taxon>
        <taxon>Alteromonas/Salinimonas group</taxon>
        <taxon>Alteromonas</taxon>
    </lineage>
</organism>
<reference evidence="1 2" key="1">
    <citation type="submission" date="2016-09" db="EMBL/GenBank/DDBJ databases">
        <title>Draft Genome Sequence of four Alteromonas macleodii strains isolated from copper coupons and grown long-term at elevated copper levels.</title>
        <authorList>
            <person name="Cusick K."/>
            <person name="Dale J."/>
            <person name="Little B."/>
            <person name="Biffinger J."/>
        </authorList>
    </citation>
    <scope>NUCLEOTIDE SEQUENCE [LARGE SCALE GENOMIC DNA]</scope>
    <source>
        <strain evidence="1 2">KCP01</strain>
    </source>
</reference>
<sequence length="161" mass="17351">MKTPMLLLIVSVMLIQACSRETVVNVPEQVAMPAGYMIETELVDTSPSHSVTVLKVVSLGGVPVTDCLLFGKTIRNASIARAAIEDPKLSCDVTGSPDTKQISGYVVDHDSQYAGLPFSCKGPGDCQYLTEDAVFIVTETVDMGHFSFLTTEPVNTVSFRF</sequence>
<protein>
    <submittedName>
        <fullName evidence="1">Lipoprotein</fullName>
    </submittedName>
</protein>
<keyword evidence="2" id="KW-1185">Reference proteome</keyword>
<keyword evidence="1" id="KW-0449">Lipoprotein</keyword>
<dbReference type="PROSITE" id="PS51257">
    <property type="entry name" value="PROKAR_LIPOPROTEIN"/>
    <property type="match status" value="1"/>
</dbReference>
<dbReference type="AlphaFoldDB" id="A0AB36FR66"/>
<name>A0AB36FR66_ALTMA</name>
<dbReference type="EMBL" id="MIPY01000061">
    <property type="protein sequence ID" value="OES24477.1"/>
    <property type="molecule type" value="Genomic_DNA"/>
</dbReference>
<gene>
    <name evidence="1" type="ORF">BFV95_4744</name>
</gene>
<dbReference type="Proteomes" id="UP000095392">
    <property type="component" value="Unassembled WGS sequence"/>
</dbReference>